<dbReference type="EMBL" id="JBHSED010000001">
    <property type="protein sequence ID" value="MFC4301880.1"/>
    <property type="molecule type" value="Genomic_DNA"/>
</dbReference>
<comment type="caution">
    <text evidence="2">The sequence shown here is derived from an EMBL/GenBank/DDBJ whole genome shotgun (WGS) entry which is preliminary data.</text>
</comment>
<organism evidence="2 3">
    <name type="scientific">Cohnella boryungensis</name>
    <dbReference type="NCBI Taxonomy" id="768479"/>
    <lineage>
        <taxon>Bacteria</taxon>
        <taxon>Bacillati</taxon>
        <taxon>Bacillota</taxon>
        <taxon>Bacilli</taxon>
        <taxon>Bacillales</taxon>
        <taxon>Paenibacillaceae</taxon>
        <taxon>Cohnella</taxon>
    </lineage>
</organism>
<keyword evidence="3" id="KW-1185">Reference proteome</keyword>
<evidence type="ECO:0000313" key="3">
    <source>
        <dbReference type="Proteomes" id="UP001595755"/>
    </source>
</evidence>
<dbReference type="PANTHER" id="PTHR12110">
    <property type="entry name" value="HYDROXYPYRUVATE ISOMERASE"/>
    <property type="match status" value="1"/>
</dbReference>
<dbReference type="InterPro" id="IPR013022">
    <property type="entry name" value="Xyl_isomerase-like_TIM-brl"/>
</dbReference>
<dbReference type="Gene3D" id="3.20.20.150">
    <property type="entry name" value="Divalent-metal-dependent TIM barrel enzymes"/>
    <property type="match status" value="1"/>
</dbReference>
<gene>
    <name evidence="2" type="ORF">ACFO1S_00335</name>
</gene>
<keyword evidence="2" id="KW-0413">Isomerase</keyword>
<name>A0ABV8S492_9BACL</name>
<evidence type="ECO:0000313" key="2">
    <source>
        <dbReference type="EMBL" id="MFC4301880.1"/>
    </source>
</evidence>
<feature type="domain" description="Xylose isomerase-like TIM barrel" evidence="1">
    <location>
        <begin position="46"/>
        <end position="264"/>
    </location>
</feature>
<dbReference type="RefSeq" id="WP_204604714.1">
    <property type="nucleotide sequence ID" value="NZ_JBHSED010000001.1"/>
</dbReference>
<dbReference type="InterPro" id="IPR036237">
    <property type="entry name" value="Xyl_isomerase-like_sf"/>
</dbReference>
<proteinExistence type="predicted"/>
<dbReference type="Pfam" id="PF01261">
    <property type="entry name" value="AP_endonuc_2"/>
    <property type="match status" value="1"/>
</dbReference>
<sequence length="290" mass="31911">MKLSVFTVATPELEPEELAKAAGEAGLHAIEWRYADIPPDKASEAPSFWGNNRCTISPSGGREVLDRYARAAQAHNLSIASLTPYLRAGDFEATERVLDAARYARASMIRLGVPAYDRSRTFGELFELGRDYLLEAQSLCRQYGVKGLIELHHGTIAASASGGRRLVEGLDPEWVGVLYDPGNLIHEGFENYRMGLELLGPYLAHVHVKNAGWEKTGASEDGSAIWRCEWAGLREGAVPWRQVIADLLAVGYDGYLGIEDFSRQFADSRAMLAYFSETIGGLVRELSTDV</sequence>
<protein>
    <submittedName>
        <fullName evidence="2">Sugar phosphate isomerase/epimerase family protein</fullName>
    </submittedName>
</protein>
<accession>A0ABV8S492</accession>
<dbReference type="GO" id="GO:0016853">
    <property type="term" value="F:isomerase activity"/>
    <property type="evidence" value="ECO:0007669"/>
    <property type="project" value="UniProtKB-KW"/>
</dbReference>
<dbReference type="InterPro" id="IPR050312">
    <property type="entry name" value="IolE/XylAMocC-like"/>
</dbReference>
<evidence type="ECO:0000259" key="1">
    <source>
        <dbReference type="Pfam" id="PF01261"/>
    </source>
</evidence>
<dbReference type="Proteomes" id="UP001595755">
    <property type="component" value="Unassembled WGS sequence"/>
</dbReference>
<reference evidence="3" key="1">
    <citation type="journal article" date="2019" name="Int. J. Syst. Evol. Microbiol.">
        <title>The Global Catalogue of Microorganisms (GCM) 10K type strain sequencing project: providing services to taxonomists for standard genome sequencing and annotation.</title>
        <authorList>
            <consortium name="The Broad Institute Genomics Platform"/>
            <consortium name="The Broad Institute Genome Sequencing Center for Infectious Disease"/>
            <person name="Wu L."/>
            <person name="Ma J."/>
        </authorList>
    </citation>
    <scope>NUCLEOTIDE SEQUENCE [LARGE SCALE GENOMIC DNA]</scope>
    <source>
        <strain evidence="3">CGMCC 4.1641</strain>
    </source>
</reference>
<dbReference type="SUPFAM" id="SSF51658">
    <property type="entry name" value="Xylose isomerase-like"/>
    <property type="match status" value="1"/>
</dbReference>